<protein>
    <recommendedName>
        <fullName evidence="10">Cadherin domain-containing protein</fullName>
    </recommendedName>
</protein>
<dbReference type="AlphaFoldDB" id="A0A8S9YUP0"/>
<feature type="domain" description="Cadherin" evidence="10">
    <location>
        <begin position="111"/>
        <end position="152"/>
    </location>
</feature>
<dbReference type="PROSITE" id="PS00232">
    <property type="entry name" value="CADHERIN_1"/>
    <property type="match status" value="1"/>
</dbReference>
<keyword evidence="5 9" id="KW-1133">Transmembrane helix</keyword>
<evidence type="ECO:0000313" key="11">
    <source>
        <dbReference type="EMBL" id="KAF7252956.1"/>
    </source>
</evidence>
<dbReference type="SMART" id="SM00112">
    <property type="entry name" value="CA"/>
    <property type="match status" value="2"/>
</dbReference>
<dbReference type="GO" id="GO:0005509">
    <property type="term" value="F:calcium ion binding"/>
    <property type="evidence" value="ECO:0007669"/>
    <property type="project" value="UniProtKB-UniRule"/>
</dbReference>
<evidence type="ECO:0000256" key="4">
    <source>
        <dbReference type="ARBA" id="ARBA00022837"/>
    </source>
</evidence>
<comment type="caution">
    <text evidence="11">The sequence shown here is derived from an EMBL/GenBank/DDBJ whole genome shotgun (WGS) entry which is preliminary data.</text>
</comment>
<feature type="transmembrane region" description="Helical" evidence="9">
    <location>
        <begin position="347"/>
        <end position="368"/>
    </location>
</feature>
<dbReference type="InterPro" id="IPR002126">
    <property type="entry name" value="Cadherin-like_dom"/>
</dbReference>
<dbReference type="OrthoDB" id="6510378at2759"/>
<name>A0A8S9YUP0_9TREM</name>
<evidence type="ECO:0000256" key="3">
    <source>
        <dbReference type="ARBA" id="ARBA00022737"/>
    </source>
</evidence>
<keyword evidence="3" id="KW-0677">Repeat</keyword>
<evidence type="ECO:0000256" key="9">
    <source>
        <dbReference type="SAM" id="Phobius"/>
    </source>
</evidence>
<sequence>MLLEIQLENPKPRQWDLVLTTKNQNGSITHQPLGSNRYFYIKESSPIGFHVLGSSVLNCLDFLSNLLVDCQLELLEMTEPSNSIHVSQTFVLRALRLGNFSSYAIQTIVLLDRERKEKYALHLGTTQNDLIRIITVCLLDVNDNKPQLQPPFVHVGDVRGYATDHHLPISLLSHFDQFSFYGTNVFLSYHEQPGFTVLMIRALDADVGPNGKLTYSIQRHLRTTKDTSLEERHLADLFQLNAESGLLTLNRKMNEADLTRHFIIIAVTDQGEPQPLGATGLIDLHVLEIPPYQRPINDPPEINHRTNNLPHLLSSNALLKNEAKGRTASPENVIKLSSERYSMGQNLLIGMLILLIIVCPTLIFWLFYLKRGLIRNAITTAWKGHHKADVKINSINDGLELNAVSSINVEINQPSAAELQSVCVEPFGKYAYDLNGYPVTIQRRSTTSVVEVTSDQPYRPFTYRPASLEGLKTRTTGRTNTPIQTQMNMQFLDCPIAPCSPHMPMDESSVLVCVPSSPARERINWSDHLSSPDAKWTRVSHGDSVAYRPQFRTDNSGLIICVSS</sequence>
<dbReference type="SUPFAM" id="SSF49313">
    <property type="entry name" value="Cadherin-like"/>
    <property type="match status" value="1"/>
</dbReference>
<dbReference type="CDD" id="cd11304">
    <property type="entry name" value="Cadherin_repeat"/>
    <property type="match status" value="1"/>
</dbReference>
<evidence type="ECO:0000256" key="5">
    <source>
        <dbReference type="ARBA" id="ARBA00022989"/>
    </source>
</evidence>
<comment type="subcellular location">
    <subcellularLocation>
        <location evidence="1">Membrane</location>
        <topology evidence="1">Single-pass membrane protein</topology>
    </subcellularLocation>
</comment>
<evidence type="ECO:0000259" key="10">
    <source>
        <dbReference type="PROSITE" id="PS50268"/>
    </source>
</evidence>
<dbReference type="InterPro" id="IPR020894">
    <property type="entry name" value="Cadherin_CS"/>
</dbReference>
<dbReference type="Proteomes" id="UP000822476">
    <property type="component" value="Unassembled WGS sequence"/>
</dbReference>
<gene>
    <name evidence="11" type="ORF">EG68_09139</name>
</gene>
<dbReference type="GO" id="GO:0005886">
    <property type="term" value="C:plasma membrane"/>
    <property type="evidence" value="ECO:0007669"/>
    <property type="project" value="InterPro"/>
</dbReference>
<evidence type="ECO:0000256" key="6">
    <source>
        <dbReference type="ARBA" id="ARBA00023136"/>
    </source>
</evidence>
<feature type="domain" description="Cadherin" evidence="10">
    <location>
        <begin position="193"/>
        <end position="302"/>
    </location>
</feature>
<keyword evidence="7" id="KW-0325">Glycoprotein</keyword>
<reference evidence="11" key="1">
    <citation type="submission" date="2019-07" db="EMBL/GenBank/DDBJ databases">
        <title>Annotation for the trematode Paragonimus miyazaki's.</title>
        <authorList>
            <person name="Choi Y.-J."/>
        </authorList>
    </citation>
    <scope>NUCLEOTIDE SEQUENCE</scope>
    <source>
        <strain evidence="11">Japan</strain>
    </source>
</reference>
<evidence type="ECO:0000256" key="2">
    <source>
        <dbReference type="ARBA" id="ARBA00022692"/>
    </source>
</evidence>
<evidence type="ECO:0000256" key="8">
    <source>
        <dbReference type="PROSITE-ProRule" id="PRU00043"/>
    </source>
</evidence>
<keyword evidence="2 9" id="KW-0812">Transmembrane</keyword>
<keyword evidence="4 8" id="KW-0106">Calcium</keyword>
<dbReference type="PROSITE" id="PS50268">
    <property type="entry name" value="CADHERIN_2"/>
    <property type="match status" value="2"/>
</dbReference>
<keyword evidence="6 9" id="KW-0472">Membrane</keyword>
<keyword evidence="12" id="KW-1185">Reference proteome</keyword>
<dbReference type="PANTHER" id="PTHR24028">
    <property type="entry name" value="CADHERIN-87A"/>
    <property type="match status" value="1"/>
</dbReference>
<evidence type="ECO:0000256" key="1">
    <source>
        <dbReference type="ARBA" id="ARBA00004167"/>
    </source>
</evidence>
<accession>A0A8S9YUP0</accession>
<evidence type="ECO:0000313" key="12">
    <source>
        <dbReference type="Proteomes" id="UP000822476"/>
    </source>
</evidence>
<dbReference type="InterPro" id="IPR050174">
    <property type="entry name" value="Protocadherin/Cadherin-CA"/>
</dbReference>
<organism evidence="11 12">
    <name type="scientific">Paragonimus skrjabini miyazakii</name>
    <dbReference type="NCBI Taxonomy" id="59628"/>
    <lineage>
        <taxon>Eukaryota</taxon>
        <taxon>Metazoa</taxon>
        <taxon>Spiralia</taxon>
        <taxon>Lophotrochozoa</taxon>
        <taxon>Platyhelminthes</taxon>
        <taxon>Trematoda</taxon>
        <taxon>Digenea</taxon>
        <taxon>Plagiorchiida</taxon>
        <taxon>Troglotremata</taxon>
        <taxon>Troglotrematidae</taxon>
        <taxon>Paragonimus</taxon>
    </lineage>
</organism>
<dbReference type="EMBL" id="JTDE01004846">
    <property type="protein sequence ID" value="KAF7252956.1"/>
    <property type="molecule type" value="Genomic_DNA"/>
</dbReference>
<dbReference type="Gene3D" id="2.60.40.60">
    <property type="entry name" value="Cadherins"/>
    <property type="match status" value="1"/>
</dbReference>
<dbReference type="PANTHER" id="PTHR24028:SF328">
    <property type="entry name" value="CADHERIN-3"/>
    <property type="match status" value="1"/>
</dbReference>
<evidence type="ECO:0000256" key="7">
    <source>
        <dbReference type="ARBA" id="ARBA00023180"/>
    </source>
</evidence>
<dbReference type="InterPro" id="IPR015919">
    <property type="entry name" value="Cadherin-like_sf"/>
</dbReference>
<dbReference type="GO" id="GO:0007156">
    <property type="term" value="P:homophilic cell adhesion via plasma membrane adhesion molecules"/>
    <property type="evidence" value="ECO:0007669"/>
    <property type="project" value="InterPro"/>
</dbReference>
<proteinExistence type="predicted"/>